<keyword evidence="2" id="KW-1185">Reference proteome</keyword>
<reference evidence="1 2" key="1">
    <citation type="journal article" date="2021" name="Elife">
        <title>Chloroplast acquisition without the gene transfer in kleptoplastic sea slugs, Plakobranchus ocellatus.</title>
        <authorList>
            <person name="Maeda T."/>
            <person name="Takahashi S."/>
            <person name="Yoshida T."/>
            <person name="Shimamura S."/>
            <person name="Takaki Y."/>
            <person name="Nagai Y."/>
            <person name="Toyoda A."/>
            <person name="Suzuki Y."/>
            <person name="Arimoto A."/>
            <person name="Ishii H."/>
            <person name="Satoh N."/>
            <person name="Nishiyama T."/>
            <person name="Hasebe M."/>
            <person name="Maruyama T."/>
            <person name="Minagawa J."/>
            <person name="Obokata J."/>
            <person name="Shigenobu S."/>
        </authorList>
    </citation>
    <scope>NUCLEOTIDE SEQUENCE [LARGE SCALE GENOMIC DNA]</scope>
</reference>
<dbReference type="Proteomes" id="UP000762676">
    <property type="component" value="Unassembled WGS sequence"/>
</dbReference>
<proteinExistence type="predicted"/>
<organism evidence="1 2">
    <name type="scientific">Elysia marginata</name>
    <dbReference type="NCBI Taxonomy" id="1093978"/>
    <lineage>
        <taxon>Eukaryota</taxon>
        <taxon>Metazoa</taxon>
        <taxon>Spiralia</taxon>
        <taxon>Lophotrochozoa</taxon>
        <taxon>Mollusca</taxon>
        <taxon>Gastropoda</taxon>
        <taxon>Heterobranchia</taxon>
        <taxon>Euthyneura</taxon>
        <taxon>Panpulmonata</taxon>
        <taxon>Sacoglossa</taxon>
        <taxon>Placobranchoidea</taxon>
        <taxon>Plakobranchidae</taxon>
        <taxon>Elysia</taxon>
    </lineage>
</organism>
<evidence type="ECO:0000313" key="1">
    <source>
        <dbReference type="EMBL" id="GFR62302.1"/>
    </source>
</evidence>
<protein>
    <submittedName>
        <fullName evidence="1">Uncharacterized protein</fullName>
    </submittedName>
</protein>
<evidence type="ECO:0000313" key="2">
    <source>
        <dbReference type="Proteomes" id="UP000762676"/>
    </source>
</evidence>
<name>A0AAV4EMG8_9GAST</name>
<sequence length="104" mass="11686">MDSDACYFFLRHRRRRMAGPKPAGLRSQACSLDGSATKGGRCGLQARSLGCLLLFLMILPAASRKYFCASETKFLFNINRWIQQWLNGFNSVMAAYYGGDSVEF</sequence>
<dbReference type="EMBL" id="BMAT01000236">
    <property type="protein sequence ID" value="GFR62302.1"/>
    <property type="molecule type" value="Genomic_DNA"/>
</dbReference>
<accession>A0AAV4EMG8</accession>
<dbReference type="AlphaFoldDB" id="A0AAV4EMG8"/>
<gene>
    <name evidence="1" type="ORF">ElyMa_000127100</name>
</gene>
<comment type="caution">
    <text evidence="1">The sequence shown here is derived from an EMBL/GenBank/DDBJ whole genome shotgun (WGS) entry which is preliminary data.</text>
</comment>